<gene>
    <name evidence="12" type="ORF">DEH84_16940</name>
</gene>
<dbReference type="CDD" id="cd03258">
    <property type="entry name" value="ABC_MetN_methionine_transporter"/>
    <property type="match status" value="1"/>
</dbReference>
<organism evidence="12 13">
    <name type="scientific">Aquabacterium olei</name>
    <dbReference type="NCBI Taxonomy" id="1296669"/>
    <lineage>
        <taxon>Bacteria</taxon>
        <taxon>Pseudomonadati</taxon>
        <taxon>Pseudomonadota</taxon>
        <taxon>Betaproteobacteria</taxon>
        <taxon>Burkholderiales</taxon>
        <taxon>Aquabacterium</taxon>
    </lineage>
</organism>
<evidence type="ECO:0000256" key="1">
    <source>
        <dbReference type="ARBA" id="ARBA00002579"/>
    </source>
</evidence>
<dbReference type="PROSITE" id="PS50893">
    <property type="entry name" value="ABC_TRANSPORTER_2"/>
    <property type="match status" value="1"/>
</dbReference>
<evidence type="ECO:0000256" key="6">
    <source>
        <dbReference type="ARBA" id="ARBA00022741"/>
    </source>
</evidence>
<evidence type="ECO:0000313" key="13">
    <source>
        <dbReference type="Proteomes" id="UP000244892"/>
    </source>
</evidence>
<dbReference type="SMART" id="SM00930">
    <property type="entry name" value="NIL"/>
    <property type="match status" value="1"/>
</dbReference>
<sequence length="343" mass="37256">MIALERLHKTYPARGGARHAAVTALDDVSLHVQPGEIFGVIGRSGAGKSTLIRTVNLLERPDQGVVRVGGVDLTGLSPHALQQQRQRIGMVFQHFNLLQSRTVAGNVRYPMQLAGGRTAAEMDRRVDELLTLVGLAHLKDRHPSQLSGGQKQRVGIARALANEPHVLLCDEATSALDPETTEQILSLLADVSARLQLTVLLITHEMHVIHSLCDRVAVMEQGRIVEQGRVLDVFLDPQHATTRSLLAHAGFLLDEGAATEPGRPHLQITAVGAAAQSPLLDRLREQHGIRLNLLEGRVTHIKGEPVARLRADVLGADVPLDRIPTLVAELGGHARWLNEGITR</sequence>
<dbReference type="InterPro" id="IPR018449">
    <property type="entry name" value="NIL_domain"/>
</dbReference>
<dbReference type="InterPro" id="IPR003593">
    <property type="entry name" value="AAA+_ATPase"/>
</dbReference>
<evidence type="ECO:0000256" key="3">
    <source>
        <dbReference type="ARBA" id="ARBA00020019"/>
    </source>
</evidence>
<keyword evidence="5" id="KW-1003">Cell membrane</keyword>
<dbReference type="Pfam" id="PF09383">
    <property type="entry name" value="NIL"/>
    <property type="match status" value="1"/>
</dbReference>
<evidence type="ECO:0000256" key="7">
    <source>
        <dbReference type="ARBA" id="ARBA00022840"/>
    </source>
</evidence>
<dbReference type="GO" id="GO:0005886">
    <property type="term" value="C:plasma membrane"/>
    <property type="evidence" value="ECO:0007669"/>
    <property type="project" value="UniProtKB-ARBA"/>
</dbReference>
<dbReference type="InterPro" id="IPR003439">
    <property type="entry name" value="ABC_transporter-like_ATP-bd"/>
</dbReference>
<dbReference type="InterPro" id="IPR050086">
    <property type="entry name" value="MetN_ABC_transporter-like"/>
</dbReference>
<evidence type="ECO:0000256" key="2">
    <source>
        <dbReference type="ARBA" id="ARBA00005417"/>
    </source>
</evidence>
<dbReference type="PROSITE" id="PS00211">
    <property type="entry name" value="ABC_TRANSPORTER_1"/>
    <property type="match status" value="1"/>
</dbReference>
<name>A0A2U8FWC1_9BURK</name>
<keyword evidence="4" id="KW-0813">Transport</keyword>
<dbReference type="InterPro" id="IPR045865">
    <property type="entry name" value="ACT-like_dom_sf"/>
</dbReference>
<evidence type="ECO:0000313" key="12">
    <source>
        <dbReference type="EMBL" id="AWI55355.1"/>
    </source>
</evidence>
<dbReference type="Pfam" id="PF00005">
    <property type="entry name" value="ABC_tran"/>
    <property type="match status" value="1"/>
</dbReference>
<dbReference type="Proteomes" id="UP000244892">
    <property type="component" value="Chromosome"/>
</dbReference>
<dbReference type="KEGG" id="aon:DEH84_16940"/>
<feature type="domain" description="ABC transporter" evidence="11">
    <location>
        <begin position="2"/>
        <end position="246"/>
    </location>
</feature>
<evidence type="ECO:0000259" key="11">
    <source>
        <dbReference type="PROSITE" id="PS50893"/>
    </source>
</evidence>
<keyword evidence="10" id="KW-0472">Membrane</keyword>
<keyword evidence="8" id="KW-1278">Translocase</keyword>
<reference evidence="12 13" key="1">
    <citation type="submission" date="2018-05" db="EMBL/GenBank/DDBJ databases">
        <title>complete genome sequence of Aquabacterium olei NBRC 110486.</title>
        <authorList>
            <person name="Tang B."/>
            <person name="Chang J."/>
            <person name="Zhang L."/>
            <person name="Yang H."/>
        </authorList>
    </citation>
    <scope>NUCLEOTIDE SEQUENCE [LARGE SCALE GENOMIC DNA]</scope>
    <source>
        <strain evidence="12 13">NBRC 110486</strain>
    </source>
</reference>
<proteinExistence type="inferred from homology"/>
<dbReference type="PANTHER" id="PTHR43166:SF30">
    <property type="entry name" value="METHIONINE IMPORT ATP-BINDING PROTEIN METN"/>
    <property type="match status" value="1"/>
</dbReference>
<evidence type="ECO:0000256" key="4">
    <source>
        <dbReference type="ARBA" id="ARBA00022448"/>
    </source>
</evidence>
<dbReference type="AlphaFoldDB" id="A0A2U8FWC1"/>
<dbReference type="Gene3D" id="3.30.70.260">
    <property type="match status" value="1"/>
</dbReference>
<keyword evidence="9" id="KW-0029">Amino-acid transport</keyword>
<dbReference type="GO" id="GO:0016887">
    <property type="term" value="F:ATP hydrolysis activity"/>
    <property type="evidence" value="ECO:0007669"/>
    <property type="project" value="InterPro"/>
</dbReference>
<dbReference type="OrthoDB" id="9802264at2"/>
<dbReference type="InterPro" id="IPR027417">
    <property type="entry name" value="P-loop_NTPase"/>
</dbReference>
<dbReference type="GO" id="GO:0005524">
    <property type="term" value="F:ATP binding"/>
    <property type="evidence" value="ECO:0007669"/>
    <property type="project" value="UniProtKB-KW"/>
</dbReference>
<accession>A0A2U8FWC1</accession>
<dbReference type="GO" id="GO:0006865">
    <property type="term" value="P:amino acid transport"/>
    <property type="evidence" value="ECO:0007669"/>
    <property type="project" value="UniProtKB-KW"/>
</dbReference>
<dbReference type="FunFam" id="3.40.50.300:FF:000056">
    <property type="entry name" value="Cell division ATP-binding protein FtsE"/>
    <property type="match status" value="1"/>
</dbReference>
<evidence type="ECO:0000256" key="10">
    <source>
        <dbReference type="ARBA" id="ARBA00023136"/>
    </source>
</evidence>
<keyword evidence="6" id="KW-0547">Nucleotide-binding</keyword>
<dbReference type="Gene3D" id="3.40.50.300">
    <property type="entry name" value="P-loop containing nucleotide triphosphate hydrolases"/>
    <property type="match status" value="1"/>
</dbReference>
<dbReference type="PANTHER" id="PTHR43166">
    <property type="entry name" value="AMINO ACID IMPORT ATP-BINDING PROTEIN"/>
    <property type="match status" value="1"/>
</dbReference>
<dbReference type="InterPro" id="IPR017871">
    <property type="entry name" value="ABC_transporter-like_CS"/>
</dbReference>
<evidence type="ECO:0000256" key="5">
    <source>
        <dbReference type="ARBA" id="ARBA00022475"/>
    </source>
</evidence>
<protein>
    <recommendedName>
        <fullName evidence="3">Cell division ATP-binding protein FtsE</fullName>
    </recommendedName>
</protein>
<keyword evidence="7 12" id="KW-0067">ATP-binding</keyword>
<dbReference type="SUPFAM" id="SSF52540">
    <property type="entry name" value="P-loop containing nucleoside triphosphate hydrolases"/>
    <property type="match status" value="1"/>
</dbReference>
<evidence type="ECO:0000256" key="8">
    <source>
        <dbReference type="ARBA" id="ARBA00022967"/>
    </source>
</evidence>
<keyword evidence="13" id="KW-1185">Reference proteome</keyword>
<dbReference type="SMART" id="SM00382">
    <property type="entry name" value="AAA"/>
    <property type="match status" value="1"/>
</dbReference>
<dbReference type="RefSeq" id="WP_109038469.1">
    <property type="nucleotide sequence ID" value="NZ_CP029210.1"/>
</dbReference>
<dbReference type="EMBL" id="CP029210">
    <property type="protein sequence ID" value="AWI55355.1"/>
    <property type="molecule type" value="Genomic_DNA"/>
</dbReference>
<comment type="similarity">
    <text evidence="2">Belongs to the ABC transporter superfamily.</text>
</comment>
<comment type="function">
    <text evidence="1">Part of the ABC transporter FtsEX involved in cellular division. Important for assembly or stability of the septal ring.</text>
</comment>
<evidence type="ECO:0000256" key="9">
    <source>
        <dbReference type="ARBA" id="ARBA00022970"/>
    </source>
</evidence>
<dbReference type="InterPro" id="IPR041701">
    <property type="entry name" value="MetN_ABC"/>
</dbReference>
<dbReference type="SUPFAM" id="SSF55021">
    <property type="entry name" value="ACT-like"/>
    <property type="match status" value="1"/>
</dbReference>